<dbReference type="Gene3D" id="1.20.910.10">
    <property type="entry name" value="Heme oxygenase-like"/>
    <property type="match status" value="2"/>
</dbReference>
<dbReference type="Pfam" id="PF03070">
    <property type="entry name" value="TENA_THI-4"/>
    <property type="match status" value="1"/>
</dbReference>
<dbReference type="Proteomes" id="UP000013940">
    <property type="component" value="Chromosome"/>
</dbReference>
<proteinExistence type="predicted"/>
<gene>
    <name evidence="2" type="ORF">PFLCHA0_c43220</name>
</gene>
<evidence type="ECO:0000313" key="2">
    <source>
        <dbReference type="EMBL" id="AGL86081.1"/>
    </source>
</evidence>
<organism evidence="2 3">
    <name type="scientific">Pseudomonas protegens (strain DSM 19095 / LMG 27888 / CFBP 6595 / CHA0)</name>
    <dbReference type="NCBI Taxonomy" id="1124983"/>
    <lineage>
        <taxon>Bacteria</taxon>
        <taxon>Pseudomonadati</taxon>
        <taxon>Pseudomonadota</taxon>
        <taxon>Gammaproteobacteria</taxon>
        <taxon>Pseudomonadales</taxon>
        <taxon>Pseudomonadaceae</taxon>
        <taxon>Pseudomonas</taxon>
    </lineage>
</organism>
<feature type="domain" description="Thiaminase-2/PQQC" evidence="1">
    <location>
        <begin position="398"/>
        <end position="507"/>
    </location>
</feature>
<accession>A0A2C9ER54</accession>
<sequence>MDLTTRTTHIDISEPLRSPPFLARSTIGSHSVLLLGSLEAPISTLSDNAFIVERIAQSLNLSALGAQFNAEEVIFLLNEQYTAAEEFVYGHPIWRKIREGDQAALYAYILETRHYLAAAASRMCPSVSPGIGLSPISLMLSRHALEEWDHAQFFNEALELIGCSGDMVRLARPLPATLEWIHLSRQIAAMGELVSAACSGFMEHSSVEQEAVLGWHELLVGHNLLSRKATDKVLGHFSTDIQYGHSDNWKKAVRTQDCYPAPVVATVLNAVCSLSEMIYRWLTALEQGCASSIVTAAQLVAEEGLDQLLHAADSPLDVEIFQGLPVWPSSVMSLVNGERSGDDNPADTVVASCYALGPRMTQLVMSPAPFGALISQVHEQLLNGQSSSAESVAAIEQMTTDWLVSVDGHGLWQQMTEGCADELIIGYMLENYHYLASATRHVSPAIAACADARIRENLLQHLQDELTHCDILKPRLRELGVRRPEAMRPLPTTTAFVGYLSDLARHDWKGYLIGSTYLQKSLSECRGDDRHLRFYSQVSANNPRCAALLGAMAAHDELDDELGHDQRPSLNIEYLLARGDVGRDSVARAAMLPSLAWSFLDGIRQHYCTGKDAVLQRQAWSAT</sequence>
<evidence type="ECO:0000259" key="1">
    <source>
        <dbReference type="Pfam" id="PF03070"/>
    </source>
</evidence>
<dbReference type="SUPFAM" id="SSF48613">
    <property type="entry name" value="Heme oxygenase-like"/>
    <property type="match status" value="2"/>
</dbReference>
<dbReference type="EMBL" id="CP003190">
    <property type="protein sequence ID" value="AGL86081.1"/>
    <property type="molecule type" value="Genomic_DNA"/>
</dbReference>
<reference evidence="3" key="1">
    <citation type="journal article" date="2014" name="Genome Announc.">
        <title>Full-genome sequence of the plant growth-promoting bacterium Pseudomonas protegens CHA0.</title>
        <authorList>
            <person name="Jousset A."/>
            <person name="Schuldes J."/>
            <person name="Keel C."/>
            <person name="Maurhofer M."/>
            <person name="Daniel R."/>
            <person name="Scheu S."/>
            <person name="Thuermer A."/>
        </authorList>
    </citation>
    <scope>NUCLEOTIDE SEQUENCE [LARGE SCALE GENOMIC DNA]</scope>
    <source>
        <strain evidence="3">DSM 19095 / LMG 27888 / CFBP 6595 / CHA0</strain>
    </source>
</reference>
<dbReference type="KEGG" id="pprc:PFLCHA0_c43220"/>
<dbReference type="InterPro" id="IPR004305">
    <property type="entry name" value="Thiaminase-2/PQQC"/>
</dbReference>
<dbReference type="HOGENOM" id="CLU_438611_0_0_6"/>
<name>A0A2C9ER54_PSEPH</name>
<evidence type="ECO:0000313" key="3">
    <source>
        <dbReference type="Proteomes" id="UP000013940"/>
    </source>
</evidence>
<protein>
    <recommendedName>
        <fullName evidence="1">Thiaminase-2/PQQC domain-containing protein</fullName>
    </recommendedName>
</protein>
<dbReference type="InterPro" id="IPR016084">
    <property type="entry name" value="Haem_Oase-like_multi-hlx"/>
</dbReference>
<dbReference type="AlphaFoldDB" id="A0A2C9ER54"/>